<evidence type="ECO:0000313" key="1">
    <source>
        <dbReference type="Ensembl" id="ENSOMEP00000016502.1"/>
    </source>
</evidence>
<keyword evidence="2" id="KW-1185">Reference proteome</keyword>
<dbReference type="Ensembl" id="ENSOMET00000024987.1">
    <property type="protein sequence ID" value="ENSOMEP00000016502.1"/>
    <property type="gene ID" value="ENSOMEG00000018146.1"/>
</dbReference>
<dbReference type="InterPro" id="IPR027417">
    <property type="entry name" value="P-loop_NTPase"/>
</dbReference>
<evidence type="ECO:0008006" key="3">
    <source>
        <dbReference type="Google" id="ProtNLM"/>
    </source>
</evidence>
<dbReference type="AlphaFoldDB" id="A0A3B3CEZ6"/>
<proteinExistence type="predicted"/>
<reference evidence="1" key="2">
    <citation type="submission" date="2025-09" db="UniProtKB">
        <authorList>
            <consortium name="Ensembl"/>
        </authorList>
    </citation>
    <scope>IDENTIFICATION</scope>
</reference>
<dbReference type="Gene3D" id="3.40.50.300">
    <property type="entry name" value="P-loop containing nucleotide triphosphate hydrolases"/>
    <property type="match status" value="1"/>
</dbReference>
<name>A0A3B3CEZ6_ORYME</name>
<evidence type="ECO:0000313" key="2">
    <source>
        <dbReference type="Proteomes" id="UP000261560"/>
    </source>
</evidence>
<reference evidence="1" key="1">
    <citation type="submission" date="2025-08" db="UniProtKB">
        <authorList>
            <consortium name="Ensembl"/>
        </authorList>
    </citation>
    <scope>IDENTIFICATION</scope>
</reference>
<organism evidence="1 2">
    <name type="scientific">Oryzias melastigma</name>
    <name type="common">Marine medaka</name>
    <dbReference type="NCBI Taxonomy" id="30732"/>
    <lineage>
        <taxon>Eukaryota</taxon>
        <taxon>Metazoa</taxon>
        <taxon>Chordata</taxon>
        <taxon>Craniata</taxon>
        <taxon>Vertebrata</taxon>
        <taxon>Euteleostomi</taxon>
        <taxon>Actinopterygii</taxon>
        <taxon>Neopterygii</taxon>
        <taxon>Teleostei</taxon>
        <taxon>Neoteleostei</taxon>
        <taxon>Acanthomorphata</taxon>
        <taxon>Ovalentaria</taxon>
        <taxon>Atherinomorphae</taxon>
        <taxon>Beloniformes</taxon>
        <taxon>Adrianichthyidae</taxon>
        <taxon>Oryziinae</taxon>
        <taxon>Oryzias</taxon>
    </lineage>
</organism>
<protein>
    <recommendedName>
        <fullName evidence="3">AIG1-type G domain-containing protein</fullName>
    </recommendedName>
</protein>
<dbReference type="Proteomes" id="UP000261560">
    <property type="component" value="Unplaced"/>
</dbReference>
<dbReference type="SUPFAM" id="SSF52540">
    <property type="entry name" value="P-loop containing nucleoside triphosphate hydrolases"/>
    <property type="match status" value="1"/>
</dbReference>
<dbReference type="PaxDb" id="30732-ENSOMEP00000016502"/>
<sequence length="72" mass="8220">MYFLFLTEERQSLSEIRVVLLGQKGSGKSAAGNRILFMEKIEESLDTAGIKKVFNTLTFTDLTQFMDKLRNV</sequence>
<accession>A0A3B3CEZ6</accession>